<evidence type="ECO:0000313" key="1">
    <source>
        <dbReference type="EMBL" id="KAF4690154.1"/>
    </source>
</evidence>
<dbReference type="AlphaFoldDB" id="A0A7J6P1X3"/>
<name>A0A7J6P1X3_PEROL</name>
<evidence type="ECO:0000313" key="2">
    <source>
        <dbReference type="Proteomes" id="UP000541610"/>
    </source>
</evidence>
<reference evidence="1 2" key="1">
    <citation type="submission" date="2020-04" db="EMBL/GenBank/DDBJ databases">
        <title>Perkinsus olseni comparative genomics.</title>
        <authorList>
            <person name="Bogema D.R."/>
        </authorList>
    </citation>
    <scope>NUCLEOTIDE SEQUENCE [LARGE SCALE GENOMIC DNA]</scope>
    <source>
        <strain evidence="1">00978-12</strain>
    </source>
</reference>
<organism evidence="1 2">
    <name type="scientific">Perkinsus olseni</name>
    <name type="common">Perkinsus atlanticus</name>
    <dbReference type="NCBI Taxonomy" id="32597"/>
    <lineage>
        <taxon>Eukaryota</taxon>
        <taxon>Sar</taxon>
        <taxon>Alveolata</taxon>
        <taxon>Perkinsozoa</taxon>
        <taxon>Perkinsea</taxon>
        <taxon>Perkinsida</taxon>
        <taxon>Perkinsidae</taxon>
        <taxon>Perkinsus</taxon>
    </lineage>
</organism>
<dbReference type="Proteomes" id="UP000541610">
    <property type="component" value="Unassembled WGS sequence"/>
</dbReference>
<dbReference type="EMBL" id="JABANP010000106">
    <property type="protein sequence ID" value="KAF4690154.1"/>
    <property type="molecule type" value="Genomic_DNA"/>
</dbReference>
<sequence length="92" mass="9675">MFSPCFSLLKTHDGSPICRHFIIGSIPDDRLKASSARSTNDYRYSSASYLGTSGGNSSVGVGTMQYCQTLPTGTATGLQGIATPTLTAMAYN</sequence>
<proteinExistence type="predicted"/>
<gene>
    <name evidence="1" type="ORF">FOZ60_000609</name>
</gene>
<accession>A0A7J6P1X3</accession>
<comment type="caution">
    <text evidence="1">The sequence shown here is derived from an EMBL/GenBank/DDBJ whole genome shotgun (WGS) entry which is preliminary data.</text>
</comment>
<protein>
    <submittedName>
        <fullName evidence="1">Uncharacterized protein</fullName>
    </submittedName>
</protein>